<keyword evidence="2" id="KW-1185">Reference proteome</keyword>
<name>A0A9X1V1M3_9FLAO</name>
<dbReference type="PROSITE" id="PS51257">
    <property type="entry name" value="PROKAR_LIPOPROTEIN"/>
    <property type="match status" value="1"/>
</dbReference>
<dbReference type="RefSeq" id="WP_240712655.1">
    <property type="nucleotide sequence ID" value="NZ_JAKVTV010000001.1"/>
</dbReference>
<evidence type="ECO:0000313" key="1">
    <source>
        <dbReference type="EMBL" id="MCH4822528.1"/>
    </source>
</evidence>
<proteinExistence type="predicted"/>
<protein>
    <submittedName>
        <fullName evidence="1">Uncharacterized protein</fullName>
    </submittedName>
</protein>
<evidence type="ECO:0000313" key="2">
    <source>
        <dbReference type="Proteomes" id="UP001139226"/>
    </source>
</evidence>
<dbReference type="AlphaFoldDB" id="A0A9X1V1M3"/>
<reference evidence="1" key="1">
    <citation type="submission" date="2022-03" db="EMBL/GenBank/DDBJ databases">
        <title>Gramella crocea sp. nov., isolated from activated sludge of a seafood processing plant.</title>
        <authorList>
            <person name="Zhang X."/>
        </authorList>
    </citation>
    <scope>NUCLEOTIDE SEQUENCE</scope>
    <source>
        <strain evidence="1">YJ019</strain>
    </source>
</reference>
<gene>
    <name evidence="1" type="ORF">ML462_05025</name>
</gene>
<dbReference type="Proteomes" id="UP001139226">
    <property type="component" value="Unassembled WGS sequence"/>
</dbReference>
<accession>A0A9X1V1M3</accession>
<dbReference type="EMBL" id="JAKVTV010000001">
    <property type="protein sequence ID" value="MCH4822528.1"/>
    <property type="molecule type" value="Genomic_DNA"/>
</dbReference>
<comment type="caution">
    <text evidence="1">The sequence shown here is derived from an EMBL/GenBank/DDBJ whole genome shotgun (WGS) entry which is preliminary data.</text>
</comment>
<sequence>MRKNLLFICLLALCSCDEVLIEENRRIEVKGTLRSVENEPLTGFNIFAAGSRNGDLSMNTDKILGRGTSNNNGSFEFISLDTYSHGFVLAINPVEIENSENHASAYFYDATGDHSSNYDLGEFRLPRKIDFQLDIRNVSGTSDTLRYVMDFQRPVLRYIYQNGGFVENDEGNNYISIRQHTSESDPVSVNLQLLEASEFEFAYRIGDSPLQEVSISVDSENNSYELEY</sequence>
<organism evidence="1 2">
    <name type="scientific">Christiangramia lutea</name>
    <dbReference type="NCBI Taxonomy" id="1607951"/>
    <lineage>
        <taxon>Bacteria</taxon>
        <taxon>Pseudomonadati</taxon>
        <taxon>Bacteroidota</taxon>
        <taxon>Flavobacteriia</taxon>
        <taxon>Flavobacteriales</taxon>
        <taxon>Flavobacteriaceae</taxon>
        <taxon>Christiangramia</taxon>
    </lineage>
</organism>